<keyword evidence="5" id="KW-1133">Transmembrane helix</keyword>
<keyword evidence="8" id="KW-1185">Reference proteome</keyword>
<dbReference type="PANTHER" id="PTHR33175">
    <property type="entry name" value="DNA-BINDING PROTEIN HU"/>
    <property type="match status" value="1"/>
</dbReference>
<comment type="caution">
    <text evidence="7">The sequence shown here is derived from an EMBL/GenBank/DDBJ whole genome shotgun (WGS) entry which is preliminary data.</text>
</comment>
<feature type="region of interest" description="Disordered" evidence="4">
    <location>
        <begin position="328"/>
        <end position="356"/>
    </location>
</feature>
<dbReference type="PANTHER" id="PTHR33175:SF2">
    <property type="entry name" value="INTEGRATION HOST FACTOR SUBUNIT ALPHA"/>
    <property type="match status" value="1"/>
</dbReference>
<keyword evidence="5" id="KW-0472">Membrane</keyword>
<sequence length="442" mass="49208">MSKISIYDIAKILVEKNGLTKSESEQFVAAIFDVIQEGLDNDNLVKVKGLGTFKIIGVEARESVNVNTGERVVIESHGKVTFTPDAVMKELVNKPFSQFETVILNDGIEFDDIQDDKLLFPVNDEVLGTDVINDTEEDIRAEGKADIPRKEQYVVSGVSSGQDGYYREDKEQHVQENDRDYPNPSESAFDTSGETMTEDESGDVQSEEAATTVTEDNTVTTEETSSETQADIPVTTETTASATEETKDEEPVAEGADIGTRKDNSRIMNNIIFAIVSVVLILLSFYVGYRLGMDTSTHTEVKPKVIIKRVIVRVSDFRQNNKADSISLREDSAAAGSSNDKSMMPTEEKAERAATDREQEVDYKKYAAKDIRVRTGAYNIVGTDRVWTVRKGETLGSITRRTLGDGMSCYIEVYNDLTDKSELEEGQKIKIPKLKLKRKIRK</sequence>
<dbReference type="Gene3D" id="4.10.520.10">
    <property type="entry name" value="IHF-like DNA-binding proteins"/>
    <property type="match status" value="1"/>
</dbReference>
<evidence type="ECO:0000256" key="3">
    <source>
        <dbReference type="RuleBase" id="RU003939"/>
    </source>
</evidence>
<proteinExistence type="inferred from homology"/>
<protein>
    <submittedName>
        <fullName evidence="7">HU family DNA-binding protein</fullName>
    </submittedName>
</protein>
<evidence type="ECO:0000256" key="5">
    <source>
        <dbReference type="SAM" id="Phobius"/>
    </source>
</evidence>
<feature type="transmembrane region" description="Helical" evidence="5">
    <location>
        <begin position="271"/>
        <end position="289"/>
    </location>
</feature>
<dbReference type="CDD" id="cd13832">
    <property type="entry name" value="IHF"/>
    <property type="match status" value="1"/>
</dbReference>
<keyword evidence="2 7" id="KW-0238">DNA-binding</keyword>
<dbReference type="Pfam" id="PF00216">
    <property type="entry name" value="Bac_DNA_binding"/>
    <property type="match status" value="1"/>
</dbReference>
<dbReference type="InterPro" id="IPR036779">
    <property type="entry name" value="LysM_dom_sf"/>
</dbReference>
<feature type="compositionally biased region" description="Basic and acidic residues" evidence="4">
    <location>
        <begin position="165"/>
        <end position="181"/>
    </location>
</feature>
<dbReference type="RefSeq" id="WP_172175661.1">
    <property type="nucleotide sequence ID" value="NZ_CASGIA010000022.1"/>
</dbReference>
<dbReference type="GeneID" id="82157804"/>
<comment type="similarity">
    <text evidence="1 3">Belongs to the bacterial histone-like protein family.</text>
</comment>
<dbReference type="InterPro" id="IPR010992">
    <property type="entry name" value="IHF-like_DNA-bd_dom_sf"/>
</dbReference>
<evidence type="ECO:0000256" key="2">
    <source>
        <dbReference type="ARBA" id="ARBA00023125"/>
    </source>
</evidence>
<dbReference type="InterPro" id="IPR000119">
    <property type="entry name" value="Hist_DNA-bd"/>
</dbReference>
<evidence type="ECO:0000256" key="4">
    <source>
        <dbReference type="SAM" id="MobiDB-lite"/>
    </source>
</evidence>
<keyword evidence="5" id="KW-0812">Transmembrane</keyword>
<feature type="compositionally biased region" description="Low complexity" evidence="4">
    <location>
        <begin position="207"/>
        <end position="228"/>
    </location>
</feature>
<feature type="compositionally biased region" description="Acidic residues" evidence="4">
    <location>
        <begin position="196"/>
        <end position="206"/>
    </location>
</feature>
<evidence type="ECO:0000259" key="6">
    <source>
        <dbReference type="PROSITE" id="PS51782"/>
    </source>
</evidence>
<feature type="compositionally biased region" description="Basic and acidic residues" evidence="4">
    <location>
        <begin position="346"/>
        <end position="356"/>
    </location>
</feature>
<evidence type="ECO:0000256" key="1">
    <source>
        <dbReference type="ARBA" id="ARBA00010529"/>
    </source>
</evidence>
<dbReference type="PROSITE" id="PS51782">
    <property type="entry name" value="LYSM"/>
    <property type="match status" value="1"/>
</dbReference>
<dbReference type="Pfam" id="PF01476">
    <property type="entry name" value="LysM"/>
    <property type="match status" value="1"/>
</dbReference>
<reference evidence="7 8" key="1">
    <citation type="submission" date="2020-05" db="EMBL/GenBank/DDBJ databases">
        <title>Distinct polysaccharide utilization as determinants for interspecies competition between intestinal Prevotella spp.</title>
        <authorList>
            <person name="Galvez E.J.C."/>
            <person name="Iljazovic A."/>
            <person name="Strowig T."/>
        </authorList>
    </citation>
    <scope>NUCLEOTIDE SEQUENCE [LARGE SCALE GENOMIC DNA]</scope>
    <source>
        <strain evidence="7 8">PROD</strain>
    </source>
</reference>
<dbReference type="SMART" id="SM00411">
    <property type="entry name" value="BHL"/>
    <property type="match status" value="1"/>
</dbReference>
<dbReference type="EMBL" id="JABKKE010000012">
    <property type="protein sequence ID" value="NPE14362.1"/>
    <property type="molecule type" value="Genomic_DNA"/>
</dbReference>
<feature type="domain" description="LysM" evidence="6">
    <location>
        <begin position="385"/>
        <end position="431"/>
    </location>
</feature>
<name>A0ABX2AUD3_9BACT</name>
<feature type="region of interest" description="Disordered" evidence="4">
    <location>
        <begin position="156"/>
        <end position="255"/>
    </location>
</feature>
<accession>A0ABX2AUD3</accession>
<organism evidence="7 8">
    <name type="scientific">Xylanibacter rodentium</name>
    <dbReference type="NCBI Taxonomy" id="2736289"/>
    <lineage>
        <taxon>Bacteria</taxon>
        <taxon>Pseudomonadati</taxon>
        <taxon>Bacteroidota</taxon>
        <taxon>Bacteroidia</taxon>
        <taxon>Bacteroidales</taxon>
        <taxon>Prevotellaceae</taxon>
        <taxon>Xylanibacter</taxon>
    </lineage>
</organism>
<evidence type="ECO:0000313" key="7">
    <source>
        <dbReference type="EMBL" id="NPE14362.1"/>
    </source>
</evidence>
<feature type="compositionally biased region" description="Polar residues" evidence="4">
    <location>
        <begin position="184"/>
        <end position="195"/>
    </location>
</feature>
<dbReference type="SUPFAM" id="SSF47729">
    <property type="entry name" value="IHF-like DNA-binding proteins"/>
    <property type="match status" value="1"/>
</dbReference>
<gene>
    <name evidence="7" type="ORF">HPS55_08495</name>
</gene>
<dbReference type="GO" id="GO:0003677">
    <property type="term" value="F:DNA binding"/>
    <property type="evidence" value="ECO:0007669"/>
    <property type="project" value="UniProtKB-KW"/>
</dbReference>
<dbReference type="Gene3D" id="3.10.350.10">
    <property type="entry name" value="LysM domain"/>
    <property type="match status" value="1"/>
</dbReference>
<evidence type="ECO:0000313" key="8">
    <source>
        <dbReference type="Proteomes" id="UP001193734"/>
    </source>
</evidence>
<dbReference type="Proteomes" id="UP001193734">
    <property type="component" value="Unassembled WGS sequence"/>
</dbReference>
<dbReference type="InterPro" id="IPR018392">
    <property type="entry name" value="LysM"/>
</dbReference>